<sequence length="583" mass="67457">MKGLLTKYEKKKVSPRSQNITKNEKLAIKQLRENNDIIIRPADKGGKTVVMDKADYTQKMTSILNSNDYEIIPGDPTKTIEGRVYRTLAKHRDEFSDEERRKFQSHYSKPHHIYGNPKIHKEGAPLRPIVSTIGGPMYNLCKYLHTVLTPIVEGGPTYLKNSTEFVNKVRTIELEENHILASLDVVNLFGSVQWKVVIKIIQDILEKEPHKVSIHPSTLLELLTLVLSNNYFQFEDKFYKQKGGLPMGSPLSPVLAEILMQHFENRFILNHSEDVGFCVRYVDDGFLIWKSGRQNLEDFLKYLNTCDEHIKFTMEIENDNKLPYLDTLVYKENRRLVTTIYKKPTHSAQYITAQSNHPIHVKRGVIKTLTHRIHRLCMKEEDRKKELKELEKELKQNGHSTKFIRNAMQDRRRRTDDTPQLDPIATLQIPYIKGFAEKVRSWAKDVNIRVCFSSKHTIRRSLCGTKPTNINIDDKGSIYCIPLSCGKRYVGESGRPLNVRLKEHKDKIRKGETTGSYLVQHLDGCSNCQVDWTNVTTLTREQHTKKRKIIETGIINSSENAISSASVDVHDMWLPFFKQKFKV</sequence>
<dbReference type="Pfam" id="PF00078">
    <property type="entry name" value="RVT_1"/>
    <property type="match status" value="1"/>
</dbReference>
<dbReference type="STRING" id="121845.A0A1S4EGT8"/>
<dbReference type="PANTHER" id="PTHR21301:SF10">
    <property type="entry name" value="REVERSE TRANSCRIPTASE DOMAIN-CONTAINING PROTEIN"/>
    <property type="match status" value="1"/>
</dbReference>
<dbReference type="PANTHER" id="PTHR21301">
    <property type="entry name" value="REVERSE TRANSCRIPTASE"/>
    <property type="match status" value="1"/>
</dbReference>
<protein>
    <submittedName>
        <fullName evidence="3">Uncharacterized protein LOC108252937</fullName>
    </submittedName>
</protein>
<dbReference type="GO" id="GO:0071897">
    <property type="term" value="P:DNA biosynthetic process"/>
    <property type="evidence" value="ECO:0007669"/>
    <property type="project" value="UniProtKB-ARBA"/>
</dbReference>
<organism evidence="2 3">
    <name type="scientific">Diaphorina citri</name>
    <name type="common">Asian citrus psyllid</name>
    <dbReference type="NCBI Taxonomy" id="121845"/>
    <lineage>
        <taxon>Eukaryota</taxon>
        <taxon>Metazoa</taxon>
        <taxon>Ecdysozoa</taxon>
        <taxon>Arthropoda</taxon>
        <taxon>Hexapoda</taxon>
        <taxon>Insecta</taxon>
        <taxon>Pterygota</taxon>
        <taxon>Neoptera</taxon>
        <taxon>Paraneoptera</taxon>
        <taxon>Hemiptera</taxon>
        <taxon>Sternorrhyncha</taxon>
        <taxon>Psylloidea</taxon>
        <taxon>Psyllidae</taxon>
        <taxon>Diaphorininae</taxon>
        <taxon>Diaphorina</taxon>
    </lineage>
</organism>
<dbReference type="InterPro" id="IPR043502">
    <property type="entry name" value="DNA/RNA_pol_sf"/>
</dbReference>
<evidence type="ECO:0000313" key="3">
    <source>
        <dbReference type="RefSeq" id="XP_017301420.1"/>
    </source>
</evidence>
<feature type="domain" description="Reverse transcriptase" evidence="1">
    <location>
        <begin position="97"/>
        <end position="340"/>
    </location>
</feature>
<dbReference type="PROSITE" id="PS50878">
    <property type="entry name" value="RT_POL"/>
    <property type="match status" value="1"/>
</dbReference>
<dbReference type="InterPro" id="IPR000477">
    <property type="entry name" value="RT_dom"/>
</dbReference>
<keyword evidence="2" id="KW-1185">Reference proteome</keyword>
<dbReference type="CDD" id="cd00304">
    <property type="entry name" value="RT_like"/>
    <property type="match status" value="1"/>
</dbReference>
<dbReference type="InterPro" id="IPR058912">
    <property type="entry name" value="HTH_animal"/>
</dbReference>
<name>A0A1S4EGT8_DIACI</name>
<dbReference type="PaxDb" id="121845-A0A1S4EGT8"/>
<gene>
    <name evidence="3" type="primary">LOC108252937</name>
</gene>
<dbReference type="GeneID" id="108252937"/>
<evidence type="ECO:0000259" key="1">
    <source>
        <dbReference type="PROSITE" id="PS50878"/>
    </source>
</evidence>
<dbReference type="Proteomes" id="UP000079169">
    <property type="component" value="Unplaced"/>
</dbReference>
<dbReference type="RefSeq" id="XP_017301420.1">
    <property type="nucleotide sequence ID" value="XM_017445931.1"/>
</dbReference>
<dbReference type="AlphaFoldDB" id="A0A1S4EGT8"/>
<dbReference type="OrthoDB" id="6627528at2759"/>
<reference evidence="3" key="1">
    <citation type="submission" date="2025-08" db="UniProtKB">
        <authorList>
            <consortium name="RefSeq"/>
        </authorList>
    </citation>
    <scope>IDENTIFICATION</scope>
</reference>
<evidence type="ECO:0000313" key="2">
    <source>
        <dbReference type="Proteomes" id="UP000079169"/>
    </source>
</evidence>
<dbReference type="Pfam" id="PF26215">
    <property type="entry name" value="HTH_animal"/>
    <property type="match status" value="1"/>
</dbReference>
<dbReference type="SUPFAM" id="SSF56672">
    <property type="entry name" value="DNA/RNA polymerases"/>
    <property type="match status" value="1"/>
</dbReference>
<accession>A0A1S4EGT8</accession>
<proteinExistence type="predicted"/>
<dbReference type="OMA" id="INICEPE"/>
<dbReference type="KEGG" id="dci:108252937"/>